<dbReference type="GO" id="GO:0061503">
    <property type="term" value="F:tRNA threonylcarbamoyladenosine dehydratase"/>
    <property type="evidence" value="ECO:0007669"/>
    <property type="project" value="TreeGrafter"/>
</dbReference>
<feature type="compositionally biased region" description="Basic residues" evidence="1">
    <location>
        <begin position="1"/>
        <end position="11"/>
    </location>
</feature>
<keyword evidence="4" id="KW-1185">Reference proteome</keyword>
<dbReference type="Proteomes" id="UP000475545">
    <property type="component" value="Unassembled WGS sequence"/>
</dbReference>
<dbReference type="GO" id="GO:0008641">
    <property type="term" value="F:ubiquitin-like modifier activating enzyme activity"/>
    <property type="evidence" value="ECO:0007669"/>
    <property type="project" value="InterPro"/>
</dbReference>
<feature type="region of interest" description="Disordered" evidence="1">
    <location>
        <begin position="1"/>
        <end position="31"/>
    </location>
</feature>
<protein>
    <recommendedName>
        <fullName evidence="2">THIF-type NAD/FAD binding fold domain-containing protein</fullName>
    </recommendedName>
</protein>
<dbReference type="GO" id="GO:0061504">
    <property type="term" value="P:cyclic threonylcarbamoyladenosine biosynthetic process"/>
    <property type="evidence" value="ECO:0007669"/>
    <property type="project" value="TreeGrafter"/>
</dbReference>
<evidence type="ECO:0000256" key="1">
    <source>
        <dbReference type="SAM" id="MobiDB-lite"/>
    </source>
</evidence>
<accession>A0A6L7GLR5</accession>
<gene>
    <name evidence="3" type="ORF">GIY30_02245</name>
</gene>
<dbReference type="InterPro" id="IPR035985">
    <property type="entry name" value="Ubiquitin-activating_enz"/>
</dbReference>
<comment type="caution">
    <text evidence="3">The sequence shown here is derived from an EMBL/GenBank/DDBJ whole genome shotgun (WGS) entry which is preliminary data.</text>
</comment>
<dbReference type="EMBL" id="WMBR01000001">
    <property type="protein sequence ID" value="MXP20191.1"/>
    <property type="molecule type" value="Genomic_DNA"/>
</dbReference>
<name>A0A6L7GLR5_9ACTN</name>
<dbReference type="AlphaFoldDB" id="A0A6L7GLR5"/>
<dbReference type="Pfam" id="PF00899">
    <property type="entry name" value="ThiF"/>
    <property type="match status" value="1"/>
</dbReference>
<dbReference type="SUPFAM" id="SSF102712">
    <property type="entry name" value="JAB1/MPN domain"/>
    <property type="match status" value="1"/>
</dbReference>
<dbReference type="Gene3D" id="3.40.50.720">
    <property type="entry name" value="NAD(P)-binding Rossmann-like Domain"/>
    <property type="match status" value="1"/>
</dbReference>
<organism evidence="3 4">
    <name type="scientific">Gordonia mangrovi</name>
    <dbReference type="NCBI Taxonomy" id="2665643"/>
    <lineage>
        <taxon>Bacteria</taxon>
        <taxon>Bacillati</taxon>
        <taxon>Actinomycetota</taxon>
        <taxon>Actinomycetes</taxon>
        <taxon>Mycobacteriales</taxon>
        <taxon>Gordoniaceae</taxon>
        <taxon>Gordonia</taxon>
    </lineage>
</organism>
<dbReference type="InterPro" id="IPR045886">
    <property type="entry name" value="ThiF/MoeB/HesA"/>
</dbReference>
<reference evidence="3 4" key="1">
    <citation type="submission" date="2019-11" db="EMBL/GenBank/DDBJ databases">
        <title>Gordonia sp. nov., a novel actinobacterium isolated from mangrove soil in Hainan.</title>
        <authorList>
            <person name="Huang X."/>
            <person name="Xie Y."/>
            <person name="Chu X."/>
            <person name="Xiao K."/>
        </authorList>
    </citation>
    <scope>NUCLEOTIDE SEQUENCE [LARGE SCALE GENOMIC DNA]</scope>
    <source>
        <strain evidence="3 4">HNM0687</strain>
    </source>
</reference>
<dbReference type="PANTHER" id="PTHR43267:SF1">
    <property type="entry name" value="TRNA THREONYLCARBAMOYLADENOSINE DEHYDRATASE"/>
    <property type="match status" value="1"/>
</dbReference>
<evidence type="ECO:0000313" key="3">
    <source>
        <dbReference type="EMBL" id="MXP20191.1"/>
    </source>
</evidence>
<evidence type="ECO:0000313" key="4">
    <source>
        <dbReference type="Proteomes" id="UP000475545"/>
    </source>
</evidence>
<evidence type="ECO:0000259" key="2">
    <source>
        <dbReference type="Pfam" id="PF00899"/>
    </source>
</evidence>
<dbReference type="PANTHER" id="PTHR43267">
    <property type="entry name" value="TRNA THREONYLCARBAMOYLADENOSINE DEHYDRATASE"/>
    <property type="match status" value="1"/>
</dbReference>
<sequence>MTARKRSHPGKSRNGADMFSRRTSVTSRVAVQRPGTPWSITDEALARIDETIAAHKPERGGALIATRERIVVDFLADPRPGEQVSYWHSRLLADALTEHLKQRPMRHYGGTLHSHPGVYGEPSGPDHVAFANQLATNPTIRDALFPIVVRARRQDMRSVLRLGERHLVDLPNGTFAAYSAAPNEDTVEVRPAPIHVIPLHRDITHVCQHLSAFVETPVVASATREMEIEGRHLPAVSLHAGEKSLCTVVFPAEYPTQAPLLLTSQAGAVVPAWKVGHDSRRRLSDAVGELVRAEQAAASTASMDDRLSHHLPDGVRARYLVVGAGSVGSTSAEMLVRSGVCDLTVVDFDTVELPNLSRTTYDRSDVGMLKVAALQHRLREINPEVRMTAIDAHIQDLDLSILDDIDVAVFASDDLAGEFWLGHHLYRRGTPLVSVKMFELGEAGEMVTVVPKSGTACLRCIIGDPVGSGDRGTTDYGSGRLVSAPALGVDIIATVARGVRMALALGQQEGPLAEWISPIIAQSRTYFQQSSVPDHRRLTELRPGRSSPSFDSAWYLTGPRAECAVCGEHPEEPAAVFGGSGVPRMLPPGVEEVAS</sequence>
<proteinExistence type="predicted"/>
<dbReference type="SUPFAM" id="SSF69572">
    <property type="entry name" value="Activating enzymes of the ubiquitin-like proteins"/>
    <property type="match status" value="1"/>
</dbReference>
<feature type="domain" description="THIF-type NAD/FAD binding fold" evidence="2">
    <location>
        <begin position="316"/>
        <end position="465"/>
    </location>
</feature>
<dbReference type="InterPro" id="IPR000594">
    <property type="entry name" value="ThiF_NAD_FAD-bd"/>
</dbReference>